<evidence type="ECO:0000313" key="2">
    <source>
        <dbReference type="Proteomes" id="UP000032309"/>
    </source>
</evidence>
<dbReference type="Proteomes" id="UP000032309">
    <property type="component" value="Unassembled WGS sequence"/>
</dbReference>
<organism evidence="1 2">
    <name type="scientific">Candidatus Brocadia sinica JPN1</name>
    <dbReference type="NCBI Taxonomy" id="1197129"/>
    <lineage>
        <taxon>Bacteria</taxon>
        <taxon>Pseudomonadati</taxon>
        <taxon>Planctomycetota</taxon>
        <taxon>Candidatus Brocadiia</taxon>
        <taxon>Candidatus Brocadiales</taxon>
        <taxon>Candidatus Brocadiaceae</taxon>
        <taxon>Candidatus Brocadia</taxon>
    </lineage>
</organism>
<sequence>MKTQAILNTSLQYSLYFVLIKKMQLKVFPEITRL</sequence>
<keyword evidence="2" id="KW-1185">Reference proteome</keyword>
<gene>
    <name evidence="1" type="ORF">BROSI_A3575</name>
</gene>
<accession>A0ABQ0K1R0</accession>
<dbReference type="EMBL" id="BAFN01000001">
    <property type="protein sequence ID" value="GAN35029.1"/>
    <property type="molecule type" value="Genomic_DNA"/>
</dbReference>
<comment type="caution">
    <text evidence="1">The sequence shown here is derived from an EMBL/GenBank/DDBJ whole genome shotgun (WGS) entry which is preliminary data.</text>
</comment>
<evidence type="ECO:0000313" key="1">
    <source>
        <dbReference type="EMBL" id="GAN35029.1"/>
    </source>
</evidence>
<proteinExistence type="predicted"/>
<reference evidence="2" key="1">
    <citation type="journal article" date="2015" name="Genome Announc.">
        <title>Draft Genome Sequence of an Anaerobic Ammonium-Oxidizing Bacterium, "Candidatus Brocadia sinica".</title>
        <authorList>
            <person name="Oshiki M."/>
            <person name="Shinyako-Hata K."/>
            <person name="Satoh H."/>
            <person name="Okabe S."/>
        </authorList>
    </citation>
    <scope>NUCLEOTIDE SEQUENCE [LARGE SCALE GENOMIC DNA]</scope>
    <source>
        <strain evidence="2">JPN1</strain>
    </source>
</reference>
<protein>
    <submittedName>
        <fullName evidence="1">Uncharacterized protein</fullName>
    </submittedName>
</protein>
<name>A0ABQ0K1R0_9BACT</name>